<name>Q01SU8_SOLUE</name>
<dbReference type="AlphaFoldDB" id="Q01SU8"/>
<gene>
    <name evidence="2" type="ordered locus">Acid_6346</name>
</gene>
<proteinExistence type="predicted"/>
<dbReference type="InterPro" id="IPR054209">
    <property type="entry name" value="DUF6916"/>
</dbReference>
<dbReference type="Pfam" id="PF21880">
    <property type="entry name" value="DUF6916"/>
    <property type="match status" value="1"/>
</dbReference>
<reference evidence="2" key="1">
    <citation type="submission" date="2006-10" db="EMBL/GenBank/DDBJ databases">
        <title>Complete sequence of Solibacter usitatus Ellin6076.</title>
        <authorList>
            <consortium name="US DOE Joint Genome Institute"/>
            <person name="Copeland A."/>
            <person name="Lucas S."/>
            <person name="Lapidus A."/>
            <person name="Barry K."/>
            <person name="Detter J.C."/>
            <person name="Glavina del Rio T."/>
            <person name="Hammon N."/>
            <person name="Israni S."/>
            <person name="Dalin E."/>
            <person name="Tice H."/>
            <person name="Pitluck S."/>
            <person name="Thompson L.S."/>
            <person name="Brettin T."/>
            <person name="Bruce D."/>
            <person name="Han C."/>
            <person name="Tapia R."/>
            <person name="Gilna P."/>
            <person name="Schmutz J."/>
            <person name="Larimer F."/>
            <person name="Land M."/>
            <person name="Hauser L."/>
            <person name="Kyrpides N."/>
            <person name="Mikhailova N."/>
            <person name="Janssen P.H."/>
            <person name="Kuske C.R."/>
            <person name="Richardson P."/>
        </authorList>
    </citation>
    <scope>NUCLEOTIDE SEQUENCE</scope>
    <source>
        <strain evidence="2">Ellin6076</strain>
    </source>
</reference>
<protein>
    <recommendedName>
        <fullName evidence="1">DUF6916 domain-containing protein</fullName>
    </recommendedName>
</protein>
<dbReference type="InParanoid" id="Q01SU8"/>
<evidence type="ECO:0000259" key="1">
    <source>
        <dbReference type="Pfam" id="PF21880"/>
    </source>
</evidence>
<accession>Q01SU8</accession>
<dbReference type="STRING" id="234267.Acid_6346"/>
<dbReference type="HOGENOM" id="CLU_2248351_0_0_0"/>
<evidence type="ECO:0000313" key="2">
    <source>
        <dbReference type="EMBL" id="ABJ87272.1"/>
    </source>
</evidence>
<organism evidence="2">
    <name type="scientific">Solibacter usitatus (strain Ellin6076)</name>
    <dbReference type="NCBI Taxonomy" id="234267"/>
    <lineage>
        <taxon>Bacteria</taxon>
        <taxon>Pseudomonadati</taxon>
        <taxon>Acidobacteriota</taxon>
        <taxon>Terriglobia</taxon>
        <taxon>Bryobacterales</taxon>
        <taxon>Solibacteraceae</taxon>
        <taxon>Candidatus Solibacter</taxon>
    </lineage>
</organism>
<dbReference type="KEGG" id="sus:Acid_6346"/>
<sequence length="104" mass="11759">MSDISLADFTPALFRPHLGEEFVFERREGGMARMKLVEITTRPGSEGRPFALLFVLHDQPPLANALPKLIRDGFEPCEIYFSRVTSPRRQANDPTGVYYEAVFG</sequence>
<feature type="domain" description="DUF6916" evidence="1">
    <location>
        <begin position="9"/>
        <end position="103"/>
    </location>
</feature>
<dbReference type="EMBL" id="CP000473">
    <property type="protein sequence ID" value="ABJ87272.1"/>
    <property type="molecule type" value="Genomic_DNA"/>
</dbReference>